<dbReference type="EMBL" id="CAJPIN010029330">
    <property type="protein sequence ID" value="CAG2063814.1"/>
    <property type="molecule type" value="Genomic_DNA"/>
</dbReference>
<name>A0ABN7PCP3_TIMPD</name>
<dbReference type="PANTHER" id="PTHR43802">
    <property type="entry name" value="ENOYL-COA HYDRATASE"/>
    <property type="match status" value="1"/>
</dbReference>
<proteinExistence type="inferred from homology"/>
<evidence type="ECO:0000313" key="2">
    <source>
        <dbReference type="EMBL" id="CAG2063814.1"/>
    </source>
</evidence>
<protein>
    <submittedName>
        <fullName evidence="2">Uncharacterized protein</fullName>
    </submittedName>
</protein>
<dbReference type="InterPro" id="IPR029045">
    <property type="entry name" value="ClpP/crotonase-like_dom_sf"/>
</dbReference>
<dbReference type="Pfam" id="PF00378">
    <property type="entry name" value="ECH_1"/>
    <property type="match status" value="1"/>
</dbReference>
<organism evidence="2 3">
    <name type="scientific">Timema podura</name>
    <name type="common">Walking stick</name>
    <dbReference type="NCBI Taxonomy" id="61482"/>
    <lineage>
        <taxon>Eukaryota</taxon>
        <taxon>Metazoa</taxon>
        <taxon>Ecdysozoa</taxon>
        <taxon>Arthropoda</taxon>
        <taxon>Hexapoda</taxon>
        <taxon>Insecta</taxon>
        <taxon>Pterygota</taxon>
        <taxon>Neoptera</taxon>
        <taxon>Polyneoptera</taxon>
        <taxon>Phasmatodea</taxon>
        <taxon>Timematodea</taxon>
        <taxon>Timematoidea</taxon>
        <taxon>Timematidae</taxon>
        <taxon>Timema</taxon>
    </lineage>
</organism>
<dbReference type="Proteomes" id="UP001153148">
    <property type="component" value="Unassembled WGS sequence"/>
</dbReference>
<comment type="similarity">
    <text evidence="1">Belongs to the enoyl-CoA hydratase/isomerase family.</text>
</comment>
<dbReference type="Gene3D" id="3.90.226.10">
    <property type="entry name" value="2-enoyl-CoA Hydratase, Chain A, domain 1"/>
    <property type="match status" value="1"/>
</dbReference>
<dbReference type="InterPro" id="IPR001753">
    <property type="entry name" value="Enoyl-CoA_hydra/iso"/>
</dbReference>
<evidence type="ECO:0000313" key="3">
    <source>
        <dbReference type="Proteomes" id="UP001153148"/>
    </source>
</evidence>
<dbReference type="Gene3D" id="1.10.287.2460">
    <property type="match status" value="1"/>
</dbReference>
<gene>
    <name evidence="2" type="ORF">TPAB3V08_LOCUS10761</name>
</gene>
<accession>A0ABN7PCP3</accession>
<reference evidence="2" key="1">
    <citation type="submission" date="2021-03" db="EMBL/GenBank/DDBJ databases">
        <authorList>
            <person name="Tran Van P."/>
        </authorList>
    </citation>
    <scope>NUCLEOTIDE SEQUENCE</scope>
</reference>
<dbReference type="PANTHER" id="PTHR43802:SF1">
    <property type="entry name" value="IP11341P-RELATED"/>
    <property type="match status" value="1"/>
</dbReference>
<comment type="caution">
    <text evidence="2">The sequence shown here is derived from an EMBL/GenBank/DDBJ whole genome shotgun (WGS) entry which is preliminary data.</text>
</comment>
<keyword evidence="3" id="KW-1185">Reference proteome</keyword>
<evidence type="ECO:0000256" key="1">
    <source>
        <dbReference type="ARBA" id="ARBA00005254"/>
    </source>
</evidence>
<sequence length="153" mass="17243">MVGLSRALDLILTGRAIKAKEAYEWGLANRVVACGTALGQAITLATSFVKFPQVCLQADRTSLYHAAFSSCNIDDALLFEWENAKYVIQMKDVCESAVVGNVKRDALWNEQVKEAVKKKHTNKIAVNFETEHKRLCDMYKEKRMNAKKEVKES</sequence>
<dbReference type="SUPFAM" id="SSF52096">
    <property type="entry name" value="ClpP/crotonase"/>
    <property type="match status" value="1"/>
</dbReference>